<keyword evidence="3" id="KW-0808">Transferase</keyword>
<feature type="domain" description="PEP-utilising enzyme mobile" evidence="1">
    <location>
        <begin position="725"/>
        <end position="795"/>
    </location>
</feature>
<dbReference type="Pfam" id="PF01326">
    <property type="entry name" value="PPDK_N"/>
    <property type="match status" value="1"/>
</dbReference>
<dbReference type="PANTHER" id="PTHR43615:SF1">
    <property type="entry name" value="PPDK_N DOMAIN-CONTAINING PROTEIN"/>
    <property type="match status" value="1"/>
</dbReference>
<dbReference type="InterPro" id="IPR002192">
    <property type="entry name" value="PPDK_AMP/ATP-bd"/>
</dbReference>
<organism evidence="3 4">
    <name type="scientific">Friedmanniella luteola</name>
    <dbReference type="NCBI Taxonomy" id="546871"/>
    <lineage>
        <taxon>Bacteria</taxon>
        <taxon>Bacillati</taxon>
        <taxon>Actinomycetota</taxon>
        <taxon>Actinomycetes</taxon>
        <taxon>Propionibacteriales</taxon>
        <taxon>Nocardioidaceae</taxon>
        <taxon>Friedmanniella</taxon>
    </lineage>
</organism>
<keyword evidence="3" id="KW-0670">Pyruvate</keyword>
<sequence>MRGSTSAEDPGPVLVRWLDATATAAEVGGKGLGLARLTAAGLPVPAGFCLTTAAFARWRSDGEPDAVPEPVAAALRQAHRDLAVDVVAVRSSATTEDRAGASAAGQQDTVLGVRDQDALLAAVLTCWRSLRGVRAVAYRAHRGLAEDGGAMAVVVQRQVDADAAGVAFSLDPVHGDRSAVVLEAVPGLGEALVAGTAAAEEIRVDRATGAVTPPVPVLLTAAEARRLAALVRRVEEVLDGDVDVEWCRADGELSLVQARPVTAAAPADPWNDSLGGDFLWTSTNVGEAIPDVMTPATWSMVQVFLRDAMATASIPPHVGWGRIGGRVYLNVSVMATLSRVVGVGEQRYRRLTAEVFGRLPPELEIPPVPVRRLAVLAAVVPMALHVLGEARRDARRLDGYLADHHARCERRHAEIAAVLEPGALGRLWTAVLEPEFHRVSWMLSAATRSSGASFVTTRYRLQRLVGDADANLLTAATGGRAGPLASLGLLDGLDALARGEIDAATFARRYGHRGPHEFELRWPRPAEDPDWLAGQLAARAGDPTHRDRLRAQREARDAAWQRLRAAHPVRARLLGRALTRWGRIARDRERARSEVIRYFGVLRAFTLRAGELTGLGDDVFFLELPELLRALAGEPPAARLAAGRRAVHAAYSALPPYPGLIRGRFDPFRWAADPDRRADLFLPSPRPEPVGGPADVAVRGFPGSAGVVEGPVRVLTDPDRADALRPGEVLVTPVTNVGWTPYFPRAAAVVTDVGAPLSHAAIVARELGIPAVVGCGNATTLLRTGDRVRVDGAAGTVERLGPDRAVSPGSS</sequence>
<keyword evidence="4" id="KW-1185">Reference proteome</keyword>
<dbReference type="Gene3D" id="3.50.30.10">
    <property type="entry name" value="Phosphohistidine domain"/>
    <property type="match status" value="1"/>
</dbReference>
<dbReference type="Gene3D" id="3.30.470.20">
    <property type="entry name" value="ATP-grasp fold, B domain"/>
    <property type="match status" value="2"/>
</dbReference>
<dbReference type="InterPro" id="IPR036637">
    <property type="entry name" value="Phosphohistidine_dom_sf"/>
</dbReference>
<dbReference type="SUPFAM" id="SSF56059">
    <property type="entry name" value="Glutathione synthetase ATP-binding domain-like"/>
    <property type="match status" value="1"/>
</dbReference>
<evidence type="ECO:0000259" key="1">
    <source>
        <dbReference type="Pfam" id="PF00391"/>
    </source>
</evidence>
<dbReference type="RefSeq" id="WP_197677118.1">
    <property type="nucleotide sequence ID" value="NZ_LT629749.1"/>
</dbReference>
<dbReference type="AlphaFoldDB" id="A0A1H1ZYF2"/>
<reference evidence="3 4" key="1">
    <citation type="submission" date="2016-10" db="EMBL/GenBank/DDBJ databases">
        <authorList>
            <person name="de Groot N.N."/>
        </authorList>
    </citation>
    <scope>NUCLEOTIDE SEQUENCE [LARGE SCALE GENOMIC DNA]</scope>
    <source>
        <strain evidence="3 4">DSM 21741</strain>
    </source>
</reference>
<dbReference type="GO" id="GO:0016301">
    <property type="term" value="F:kinase activity"/>
    <property type="evidence" value="ECO:0007669"/>
    <property type="project" value="UniProtKB-KW"/>
</dbReference>
<keyword evidence="3" id="KW-0418">Kinase</keyword>
<dbReference type="Pfam" id="PF00391">
    <property type="entry name" value="PEP-utilizers"/>
    <property type="match status" value="1"/>
</dbReference>
<dbReference type="InterPro" id="IPR013815">
    <property type="entry name" value="ATP_grasp_subdomain_1"/>
</dbReference>
<dbReference type="STRING" id="546871.SAMN04488543_4076"/>
<name>A0A1H1ZYF2_9ACTN</name>
<dbReference type="SUPFAM" id="SSF52009">
    <property type="entry name" value="Phosphohistidine domain"/>
    <property type="match status" value="1"/>
</dbReference>
<evidence type="ECO:0000313" key="3">
    <source>
        <dbReference type="EMBL" id="SDT38442.1"/>
    </source>
</evidence>
<dbReference type="GO" id="GO:0005524">
    <property type="term" value="F:ATP binding"/>
    <property type="evidence" value="ECO:0007669"/>
    <property type="project" value="InterPro"/>
</dbReference>
<dbReference type="EMBL" id="LT629749">
    <property type="protein sequence ID" value="SDT38442.1"/>
    <property type="molecule type" value="Genomic_DNA"/>
</dbReference>
<feature type="domain" description="Pyruvate phosphate dikinase AMP/ATP-binding" evidence="2">
    <location>
        <begin position="67"/>
        <end position="210"/>
    </location>
</feature>
<dbReference type="Proteomes" id="UP000199092">
    <property type="component" value="Chromosome I"/>
</dbReference>
<gene>
    <name evidence="3" type="ORF">SAMN04488543_4076</name>
</gene>
<evidence type="ECO:0000259" key="2">
    <source>
        <dbReference type="Pfam" id="PF01326"/>
    </source>
</evidence>
<dbReference type="InterPro" id="IPR051549">
    <property type="entry name" value="PEP_Utilizing_Enz"/>
</dbReference>
<accession>A0A1H1ZYF2</accession>
<dbReference type="Gene3D" id="3.30.1490.20">
    <property type="entry name" value="ATP-grasp fold, A domain"/>
    <property type="match status" value="2"/>
</dbReference>
<dbReference type="InterPro" id="IPR008279">
    <property type="entry name" value="PEP-util_enz_mobile_dom"/>
</dbReference>
<proteinExistence type="predicted"/>
<dbReference type="PANTHER" id="PTHR43615">
    <property type="entry name" value="PHOSPHOENOLPYRUVATE SYNTHASE-RELATED"/>
    <property type="match status" value="1"/>
</dbReference>
<evidence type="ECO:0000313" key="4">
    <source>
        <dbReference type="Proteomes" id="UP000199092"/>
    </source>
</evidence>
<protein>
    <submittedName>
        <fullName evidence="3">Pyruvate, water dikinase</fullName>
    </submittedName>
</protein>